<proteinExistence type="predicted"/>
<protein>
    <submittedName>
        <fullName evidence="3">Uncharacterized protein</fullName>
    </submittedName>
</protein>
<sequence>MIPPCQHGAGPTEDTDMKTAYAARQARNAAEARREHTSTMLSLLLQEKYWVRQVELFSELTDAAPELAKLKAVRDQIDALAA</sequence>
<name>A0A6J5QS01_9CAUD</name>
<organism evidence="3">
    <name type="scientific">uncultured Caudovirales phage</name>
    <dbReference type="NCBI Taxonomy" id="2100421"/>
    <lineage>
        <taxon>Viruses</taxon>
        <taxon>Duplodnaviria</taxon>
        <taxon>Heunggongvirae</taxon>
        <taxon>Uroviricota</taxon>
        <taxon>Caudoviricetes</taxon>
        <taxon>Peduoviridae</taxon>
        <taxon>Maltschvirus</taxon>
        <taxon>Maltschvirus maltsch</taxon>
    </lineage>
</organism>
<dbReference type="EMBL" id="LR797301">
    <property type="protein sequence ID" value="CAB4199871.1"/>
    <property type="molecule type" value="Genomic_DNA"/>
</dbReference>
<reference evidence="3" key="1">
    <citation type="submission" date="2020-05" db="EMBL/GenBank/DDBJ databases">
        <authorList>
            <person name="Chiriac C."/>
            <person name="Salcher M."/>
            <person name="Ghai R."/>
            <person name="Kavagutti S V."/>
        </authorList>
    </citation>
    <scope>NUCLEOTIDE SEQUENCE</scope>
</reference>
<dbReference type="EMBL" id="LR796467">
    <property type="protein sequence ID" value="CAB4146529.1"/>
    <property type="molecule type" value="Genomic_DNA"/>
</dbReference>
<dbReference type="EMBL" id="LR797110">
    <property type="protein sequence ID" value="CAB4187353.1"/>
    <property type="molecule type" value="Genomic_DNA"/>
</dbReference>
<gene>
    <name evidence="2" type="ORF">UFOVP1008_15</name>
    <name evidence="3" type="ORF">UFOVP1160_31</name>
    <name evidence="4" type="ORF">UFOVP1352_19</name>
    <name evidence="1" type="ORF">UFOVP498_23</name>
</gene>
<evidence type="ECO:0000313" key="2">
    <source>
        <dbReference type="EMBL" id="CAB4177585.1"/>
    </source>
</evidence>
<evidence type="ECO:0000313" key="1">
    <source>
        <dbReference type="EMBL" id="CAB4146529.1"/>
    </source>
</evidence>
<evidence type="ECO:0000313" key="4">
    <source>
        <dbReference type="EMBL" id="CAB4199871.1"/>
    </source>
</evidence>
<accession>A0A6J5QS01</accession>
<evidence type="ECO:0000313" key="3">
    <source>
        <dbReference type="EMBL" id="CAB4187353.1"/>
    </source>
</evidence>
<dbReference type="EMBL" id="LR796954">
    <property type="protein sequence ID" value="CAB4177585.1"/>
    <property type="molecule type" value="Genomic_DNA"/>
</dbReference>